<evidence type="ECO:0000313" key="2">
    <source>
        <dbReference type="EMBL" id="EJU01553.1"/>
    </source>
</evidence>
<feature type="region of interest" description="Disordered" evidence="1">
    <location>
        <begin position="40"/>
        <end position="144"/>
    </location>
</feature>
<accession>M5GBZ7</accession>
<feature type="non-terminal residue" evidence="2">
    <location>
        <position position="144"/>
    </location>
</feature>
<sequence length="144" mass="15169">MSHLDPDGIAKGETEEQMYILGSALIRAAEHLGWLRPERYQSTPKRLQPSPPARSVSSFPTTVRSSSRASAPSRMSVTSVSSTSAGTVHLTRTSRASSVSALPISSAPTPIPRSVSYNIPSSASSSRTSTTSSSFQLPPSPTPV</sequence>
<dbReference type="GeneID" id="63687967"/>
<dbReference type="RefSeq" id="XP_040628450.1">
    <property type="nucleotide sequence ID" value="XM_040772905.1"/>
</dbReference>
<dbReference type="Proteomes" id="UP000030653">
    <property type="component" value="Unassembled WGS sequence"/>
</dbReference>
<feature type="compositionally biased region" description="Low complexity" evidence="1">
    <location>
        <begin position="121"/>
        <end position="134"/>
    </location>
</feature>
<proteinExistence type="predicted"/>
<evidence type="ECO:0000313" key="3">
    <source>
        <dbReference type="Proteomes" id="UP000030653"/>
    </source>
</evidence>
<gene>
    <name evidence="2" type="ORF">DACRYDRAFT_22648</name>
</gene>
<reference evidence="2 3" key="1">
    <citation type="journal article" date="2012" name="Science">
        <title>The Paleozoic origin of enzymatic lignin decomposition reconstructed from 31 fungal genomes.</title>
        <authorList>
            <person name="Floudas D."/>
            <person name="Binder M."/>
            <person name="Riley R."/>
            <person name="Barry K."/>
            <person name="Blanchette R.A."/>
            <person name="Henrissat B."/>
            <person name="Martinez A.T."/>
            <person name="Otillar R."/>
            <person name="Spatafora J.W."/>
            <person name="Yadav J.S."/>
            <person name="Aerts A."/>
            <person name="Benoit I."/>
            <person name="Boyd A."/>
            <person name="Carlson A."/>
            <person name="Copeland A."/>
            <person name="Coutinho P.M."/>
            <person name="de Vries R.P."/>
            <person name="Ferreira P."/>
            <person name="Findley K."/>
            <person name="Foster B."/>
            <person name="Gaskell J."/>
            <person name="Glotzer D."/>
            <person name="Gorecki P."/>
            <person name="Heitman J."/>
            <person name="Hesse C."/>
            <person name="Hori C."/>
            <person name="Igarashi K."/>
            <person name="Jurgens J.A."/>
            <person name="Kallen N."/>
            <person name="Kersten P."/>
            <person name="Kohler A."/>
            <person name="Kuees U."/>
            <person name="Kumar T.K.A."/>
            <person name="Kuo A."/>
            <person name="LaButti K."/>
            <person name="Larrondo L.F."/>
            <person name="Lindquist E."/>
            <person name="Ling A."/>
            <person name="Lombard V."/>
            <person name="Lucas S."/>
            <person name="Lundell T."/>
            <person name="Martin R."/>
            <person name="McLaughlin D.J."/>
            <person name="Morgenstern I."/>
            <person name="Morin E."/>
            <person name="Murat C."/>
            <person name="Nagy L.G."/>
            <person name="Nolan M."/>
            <person name="Ohm R.A."/>
            <person name="Patyshakuliyeva A."/>
            <person name="Rokas A."/>
            <person name="Ruiz-Duenas F.J."/>
            <person name="Sabat G."/>
            <person name="Salamov A."/>
            <person name="Samejima M."/>
            <person name="Schmutz J."/>
            <person name="Slot J.C."/>
            <person name="St John F."/>
            <person name="Stenlid J."/>
            <person name="Sun H."/>
            <person name="Sun S."/>
            <person name="Syed K."/>
            <person name="Tsang A."/>
            <person name="Wiebenga A."/>
            <person name="Young D."/>
            <person name="Pisabarro A."/>
            <person name="Eastwood D.C."/>
            <person name="Martin F."/>
            <person name="Cullen D."/>
            <person name="Grigoriev I.V."/>
            <person name="Hibbett D.S."/>
        </authorList>
    </citation>
    <scope>NUCLEOTIDE SEQUENCE [LARGE SCALE GENOMIC DNA]</scope>
    <source>
        <strain evidence="2 3">DJM-731 SS1</strain>
    </source>
</reference>
<dbReference type="EMBL" id="JH795864">
    <property type="protein sequence ID" value="EJU01553.1"/>
    <property type="molecule type" value="Genomic_DNA"/>
</dbReference>
<dbReference type="HOGENOM" id="CLU_1801041_0_0_1"/>
<dbReference type="AlphaFoldDB" id="M5GBZ7"/>
<evidence type="ECO:0000256" key="1">
    <source>
        <dbReference type="SAM" id="MobiDB-lite"/>
    </source>
</evidence>
<feature type="non-terminal residue" evidence="2">
    <location>
        <position position="1"/>
    </location>
</feature>
<name>M5GBZ7_DACPD</name>
<feature type="compositionally biased region" description="Low complexity" evidence="1">
    <location>
        <begin position="60"/>
        <end position="84"/>
    </location>
</feature>
<protein>
    <submittedName>
        <fullName evidence="2">Uncharacterized protein</fullName>
    </submittedName>
</protein>
<organism evidence="2 3">
    <name type="scientific">Dacryopinax primogenitus (strain DJM 731)</name>
    <name type="common">Brown rot fungus</name>
    <dbReference type="NCBI Taxonomy" id="1858805"/>
    <lineage>
        <taxon>Eukaryota</taxon>
        <taxon>Fungi</taxon>
        <taxon>Dikarya</taxon>
        <taxon>Basidiomycota</taxon>
        <taxon>Agaricomycotina</taxon>
        <taxon>Dacrymycetes</taxon>
        <taxon>Dacrymycetales</taxon>
        <taxon>Dacrymycetaceae</taxon>
        <taxon>Dacryopinax</taxon>
    </lineage>
</organism>
<keyword evidence="3" id="KW-1185">Reference proteome</keyword>
<feature type="compositionally biased region" description="Polar residues" evidence="1">
    <location>
        <begin position="90"/>
        <end position="100"/>
    </location>
</feature>